<evidence type="ECO:0000313" key="2">
    <source>
        <dbReference type="Proteomes" id="UP001632339"/>
    </source>
</evidence>
<proteinExistence type="predicted"/>
<evidence type="ECO:0000313" key="1">
    <source>
        <dbReference type="EMBL" id="MFN0296974.1"/>
    </source>
</evidence>
<keyword evidence="2" id="KW-1185">Reference proteome</keyword>
<protein>
    <recommendedName>
        <fullName evidence="3">Lipoprotein</fullName>
    </recommendedName>
</protein>
<gene>
    <name evidence="1" type="ORF">ACKVE0_05445</name>
</gene>
<comment type="caution">
    <text evidence="1">The sequence shown here is derived from an EMBL/GenBank/DDBJ whole genome shotgun (WGS) entry which is preliminary data.</text>
</comment>
<dbReference type="PROSITE" id="PS51257">
    <property type="entry name" value="PROKAR_LIPOPROTEIN"/>
    <property type="match status" value="1"/>
</dbReference>
<name>A0ABW9JUI2_9GAMM</name>
<accession>A0ABW9JUI2</accession>
<reference evidence="1 2" key="1">
    <citation type="submission" date="2024-12" db="EMBL/GenBank/DDBJ databases">
        <title>C001-4G Acinetobacter sp. assembled genome.</title>
        <authorList>
            <person name="D'Arcy K."/>
            <person name="Kingdon A.D.H."/>
            <person name="Breen A."/>
            <person name="Mckeown C."/>
            <person name="Allman E."/>
            <person name="Sharma P."/>
            <person name="Mcleman A."/>
            <person name="Roberts A.P."/>
        </authorList>
    </citation>
    <scope>NUCLEOTIDE SEQUENCE [LARGE SCALE GENOMIC DNA]</scope>
    <source>
        <strain evidence="1 2">C1-4G</strain>
    </source>
</reference>
<dbReference type="EMBL" id="JBJXCW010000004">
    <property type="protein sequence ID" value="MFN0296974.1"/>
    <property type="molecule type" value="Genomic_DNA"/>
</dbReference>
<sequence>MNQFKLICLSLITMISSGCQVISSIFVDYNGVRMDVAKWINHHPFLSMQQKRSLVDLSKAQQKLSQIKNKQEEQRIQIIEENIIAMHCARPYLSAEKIKQLQNQIFDHDQKQHILDLYDQERQKTKIDLNTVQCESSIKNLVDKNANHGK</sequence>
<dbReference type="RefSeq" id="WP_409139852.1">
    <property type="nucleotide sequence ID" value="NZ_JBJXCW010000004.1"/>
</dbReference>
<evidence type="ECO:0008006" key="3">
    <source>
        <dbReference type="Google" id="ProtNLM"/>
    </source>
</evidence>
<dbReference type="Proteomes" id="UP001632339">
    <property type="component" value="Unassembled WGS sequence"/>
</dbReference>
<organism evidence="1 2">
    <name type="scientific">Acinetobacter albensis</name>
    <dbReference type="NCBI Taxonomy" id="1673609"/>
    <lineage>
        <taxon>Bacteria</taxon>
        <taxon>Pseudomonadati</taxon>
        <taxon>Pseudomonadota</taxon>
        <taxon>Gammaproteobacteria</taxon>
        <taxon>Moraxellales</taxon>
        <taxon>Moraxellaceae</taxon>
        <taxon>Acinetobacter</taxon>
    </lineage>
</organism>